<evidence type="ECO:0000256" key="4">
    <source>
        <dbReference type="ARBA" id="ARBA00022759"/>
    </source>
</evidence>
<dbReference type="AlphaFoldDB" id="A0A1F6X0R9"/>
<dbReference type="InterPro" id="IPR002036">
    <property type="entry name" value="YbeY"/>
</dbReference>
<feature type="binding site" evidence="7">
    <location>
        <position position="104"/>
    </location>
    <ligand>
        <name>Zn(2+)</name>
        <dbReference type="ChEBI" id="CHEBI:29105"/>
        <note>catalytic</note>
    </ligand>
</feature>
<dbReference type="Pfam" id="PF02130">
    <property type="entry name" value="YbeY"/>
    <property type="match status" value="1"/>
</dbReference>
<evidence type="ECO:0000256" key="3">
    <source>
        <dbReference type="ARBA" id="ARBA00022723"/>
    </source>
</evidence>
<dbReference type="GO" id="GO:0008270">
    <property type="term" value="F:zinc ion binding"/>
    <property type="evidence" value="ECO:0007669"/>
    <property type="project" value="UniProtKB-UniRule"/>
</dbReference>
<keyword evidence="7" id="KW-0963">Cytoplasm</keyword>
<keyword evidence="7" id="KW-0698">rRNA processing</keyword>
<evidence type="ECO:0000256" key="5">
    <source>
        <dbReference type="ARBA" id="ARBA00022801"/>
    </source>
</evidence>
<comment type="function">
    <text evidence="7">Single strand-specific metallo-endoribonuclease involved in late-stage 70S ribosome quality control and in maturation of the 3' terminus of the 16S rRNA.</text>
</comment>
<name>A0A1F6X0R9_9BACT</name>
<dbReference type="Proteomes" id="UP000177001">
    <property type="component" value="Unassembled WGS sequence"/>
</dbReference>
<dbReference type="PANTHER" id="PTHR46986:SF1">
    <property type="entry name" value="ENDORIBONUCLEASE YBEY, CHLOROPLASTIC"/>
    <property type="match status" value="1"/>
</dbReference>
<keyword evidence="5 7" id="KW-0378">Hydrolase</keyword>
<reference evidence="8 9" key="1">
    <citation type="journal article" date="2016" name="Nat. Commun.">
        <title>Thousands of microbial genomes shed light on interconnected biogeochemical processes in an aquifer system.</title>
        <authorList>
            <person name="Anantharaman K."/>
            <person name="Brown C.T."/>
            <person name="Hug L.A."/>
            <person name="Sharon I."/>
            <person name="Castelle C.J."/>
            <person name="Probst A.J."/>
            <person name="Thomas B.C."/>
            <person name="Singh A."/>
            <person name="Wilkins M.J."/>
            <person name="Karaoz U."/>
            <person name="Brodie E.L."/>
            <person name="Williams K.H."/>
            <person name="Hubbard S.S."/>
            <person name="Banfield J.F."/>
        </authorList>
    </citation>
    <scope>NUCLEOTIDE SEQUENCE [LARGE SCALE GENOMIC DNA]</scope>
</reference>
<feature type="binding site" evidence="7">
    <location>
        <position position="110"/>
    </location>
    <ligand>
        <name>Zn(2+)</name>
        <dbReference type="ChEBI" id="CHEBI:29105"/>
        <note>catalytic</note>
    </ligand>
</feature>
<keyword evidence="6 7" id="KW-0862">Zinc</keyword>
<keyword evidence="7" id="KW-0690">Ribosome biogenesis</keyword>
<keyword evidence="2 7" id="KW-0540">Nuclease</keyword>
<evidence type="ECO:0000256" key="6">
    <source>
        <dbReference type="ARBA" id="ARBA00022833"/>
    </source>
</evidence>
<comment type="subcellular location">
    <subcellularLocation>
        <location evidence="7">Cytoplasm</location>
    </subcellularLocation>
</comment>
<sequence length="150" mass="17520">MEENFSIINKTKSKLPPLPFLKIKNDILGKKYSLSIAYVAENKSKEINKKYRKKDRATNILSFSLRENEGELILCPTVVKREAKDFSKTFDQFLGFLVIHGMLHLKGMTHSSTMEKAERKYDEKYFSGNRPRLLNDESRGGRIFKRRKKS</sequence>
<dbReference type="GO" id="GO:0006364">
    <property type="term" value="P:rRNA processing"/>
    <property type="evidence" value="ECO:0007669"/>
    <property type="project" value="UniProtKB-UniRule"/>
</dbReference>
<accession>A0A1F6X0R9</accession>
<evidence type="ECO:0000256" key="2">
    <source>
        <dbReference type="ARBA" id="ARBA00022722"/>
    </source>
</evidence>
<comment type="caution">
    <text evidence="8">The sequence shown here is derived from an EMBL/GenBank/DDBJ whole genome shotgun (WGS) entry which is preliminary data.</text>
</comment>
<evidence type="ECO:0000256" key="1">
    <source>
        <dbReference type="ARBA" id="ARBA00010875"/>
    </source>
</evidence>
<evidence type="ECO:0000256" key="7">
    <source>
        <dbReference type="HAMAP-Rule" id="MF_00009"/>
    </source>
</evidence>
<dbReference type="PANTHER" id="PTHR46986">
    <property type="entry name" value="ENDORIBONUCLEASE YBEY, CHLOROPLASTIC"/>
    <property type="match status" value="1"/>
</dbReference>
<comment type="cofactor">
    <cofactor evidence="7">
        <name>Zn(2+)</name>
        <dbReference type="ChEBI" id="CHEBI:29105"/>
    </cofactor>
    <text evidence="7">Binds 1 zinc ion.</text>
</comment>
<feature type="binding site" evidence="7">
    <location>
        <position position="100"/>
    </location>
    <ligand>
        <name>Zn(2+)</name>
        <dbReference type="ChEBI" id="CHEBI:29105"/>
        <note>catalytic</note>
    </ligand>
</feature>
<gene>
    <name evidence="7" type="primary">ybeY</name>
    <name evidence="8" type="ORF">A3A91_01485</name>
</gene>
<protein>
    <recommendedName>
        <fullName evidence="7">Endoribonuclease YbeY</fullName>
        <ecNumber evidence="7">3.1.-.-</ecNumber>
    </recommendedName>
</protein>
<proteinExistence type="inferred from homology"/>
<dbReference type="SUPFAM" id="SSF55486">
    <property type="entry name" value="Metalloproteases ('zincins'), catalytic domain"/>
    <property type="match status" value="1"/>
</dbReference>
<evidence type="ECO:0000313" key="9">
    <source>
        <dbReference type="Proteomes" id="UP000177001"/>
    </source>
</evidence>
<organism evidence="8 9">
    <name type="scientific">Candidatus Nomurabacteria bacterium RIFCSPLOWO2_01_FULL_36_16</name>
    <dbReference type="NCBI Taxonomy" id="1801767"/>
    <lineage>
        <taxon>Bacteria</taxon>
        <taxon>Candidatus Nomuraibacteriota</taxon>
    </lineage>
</organism>
<dbReference type="NCBIfam" id="TIGR00043">
    <property type="entry name" value="rRNA maturation RNase YbeY"/>
    <property type="match status" value="1"/>
</dbReference>
<comment type="similarity">
    <text evidence="1 7">Belongs to the endoribonuclease YbeY family.</text>
</comment>
<dbReference type="InterPro" id="IPR023091">
    <property type="entry name" value="MetalPrtase_cat_dom_sf_prd"/>
</dbReference>
<dbReference type="Gene3D" id="3.40.390.30">
    <property type="entry name" value="Metalloproteases ('zincins'), catalytic domain"/>
    <property type="match status" value="1"/>
</dbReference>
<keyword evidence="3 7" id="KW-0479">Metal-binding</keyword>
<dbReference type="EC" id="3.1.-.-" evidence="7"/>
<dbReference type="GO" id="GO:0005737">
    <property type="term" value="C:cytoplasm"/>
    <property type="evidence" value="ECO:0007669"/>
    <property type="project" value="UniProtKB-SubCell"/>
</dbReference>
<keyword evidence="4 7" id="KW-0255">Endonuclease</keyword>
<dbReference type="HAMAP" id="MF_00009">
    <property type="entry name" value="Endoribonucl_YbeY"/>
    <property type="match status" value="1"/>
</dbReference>
<dbReference type="GO" id="GO:0004521">
    <property type="term" value="F:RNA endonuclease activity"/>
    <property type="evidence" value="ECO:0007669"/>
    <property type="project" value="UniProtKB-UniRule"/>
</dbReference>
<dbReference type="EMBL" id="MFUR01000001">
    <property type="protein sequence ID" value="OGI87565.1"/>
    <property type="molecule type" value="Genomic_DNA"/>
</dbReference>
<evidence type="ECO:0000313" key="8">
    <source>
        <dbReference type="EMBL" id="OGI87565.1"/>
    </source>
</evidence>
<dbReference type="GO" id="GO:0004222">
    <property type="term" value="F:metalloendopeptidase activity"/>
    <property type="evidence" value="ECO:0007669"/>
    <property type="project" value="InterPro"/>
</dbReference>